<sequence length="284" mass="28510">MVRYADLVEETATYADGVFTLGGARDARRTFAASGFVDDDRVFVRAQGADGTWEVFFAEYAAGTLMRLDVLASSVGGDAVAFAAEVVVACVRPAVSGVAVGWPGMPPAAVDGGVAIGPNAAAAAAGVAVGYEAAAGVEGGVAIGQGVKAWAPFMTSLPSGVFVLPGEQTFTNAGTPSAYILLPFSWGDYWVGGSIIGEIRIVARNDSGGSWFGTARAAVDVDTGYVTLVGGSPTVDVIDGSGGAGLSATIAAGLGGIVVNVISTTGDWEWACHMIGTGLMWVGS</sequence>
<accession>A0A4S4AMP7</accession>
<evidence type="ECO:0000313" key="2">
    <source>
        <dbReference type="Proteomes" id="UP000307956"/>
    </source>
</evidence>
<dbReference type="RefSeq" id="WP_136385176.1">
    <property type="nucleotide sequence ID" value="NZ_SSOD01000008.1"/>
</dbReference>
<gene>
    <name evidence="1" type="ORF">E6O51_11775</name>
</gene>
<protein>
    <submittedName>
        <fullName evidence="1">Uncharacterized protein</fullName>
    </submittedName>
</protein>
<organism evidence="1 2">
    <name type="scientific">Pseudothauera rhizosphaerae</name>
    <dbReference type="NCBI Taxonomy" id="2565932"/>
    <lineage>
        <taxon>Bacteria</taxon>
        <taxon>Pseudomonadati</taxon>
        <taxon>Pseudomonadota</taxon>
        <taxon>Betaproteobacteria</taxon>
        <taxon>Rhodocyclales</taxon>
        <taxon>Zoogloeaceae</taxon>
        <taxon>Pseudothauera</taxon>
    </lineage>
</organism>
<dbReference type="OrthoDB" id="10020755at2"/>
<name>A0A4S4AMP7_9RHOO</name>
<dbReference type="Proteomes" id="UP000307956">
    <property type="component" value="Unassembled WGS sequence"/>
</dbReference>
<dbReference type="Gene3D" id="2.150.10.10">
    <property type="entry name" value="Serralysin-like metalloprotease, C-terminal"/>
    <property type="match status" value="1"/>
</dbReference>
<dbReference type="AlphaFoldDB" id="A0A4S4AMP7"/>
<keyword evidence="2" id="KW-1185">Reference proteome</keyword>
<evidence type="ECO:0000313" key="1">
    <source>
        <dbReference type="EMBL" id="THF60902.1"/>
    </source>
</evidence>
<reference evidence="1 2" key="1">
    <citation type="submission" date="2019-04" db="EMBL/GenBank/DDBJ databases">
        <title>Azoarcus rhizosphaerae sp. nov. isolated from rhizosphere of Ficus religiosa.</title>
        <authorList>
            <person name="Lin S.-Y."/>
            <person name="Hameed A."/>
            <person name="Hsu Y.-H."/>
            <person name="Young C.-C."/>
        </authorList>
    </citation>
    <scope>NUCLEOTIDE SEQUENCE [LARGE SCALE GENOMIC DNA]</scope>
    <source>
        <strain evidence="1 2">CC-YHH848</strain>
    </source>
</reference>
<proteinExistence type="predicted"/>
<comment type="caution">
    <text evidence="1">The sequence shown here is derived from an EMBL/GenBank/DDBJ whole genome shotgun (WGS) entry which is preliminary data.</text>
</comment>
<dbReference type="InterPro" id="IPR011049">
    <property type="entry name" value="Serralysin-like_metalloprot_C"/>
</dbReference>
<dbReference type="EMBL" id="SSOD01000008">
    <property type="protein sequence ID" value="THF60902.1"/>
    <property type="molecule type" value="Genomic_DNA"/>
</dbReference>